<dbReference type="EMBL" id="LAZR01041575">
    <property type="protein sequence ID" value="KKL11619.1"/>
    <property type="molecule type" value="Genomic_DNA"/>
</dbReference>
<name>A0A0F9APU7_9ZZZZ</name>
<gene>
    <name evidence="1" type="ORF">LCGC14_2543950</name>
</gene>
<protein>
    <submittedName>
        <fullName evidence="1">Uncharacterized protein</fullName>
    </submittedName>
</protein>
<organism evidence="1">
    <name type="scientific">marine sediment metagenome</name>
    <dbReference type="NCBI Taxonomy" id="412755"/>
    <lineage>
        <taxon>unclassified sequences</taxon>
        <taxon>metagenomes</taxon>
        <taxon>ecological metagenomes</taxon>
    </lineage>
</organism>
<reference evidence="1" key="1">
    <citation type="journal article" date="2015" name="Nature">
        <title>Complex archaea that bridge the gap between prokaryotes and eukaryotes.</title>
        <authorList>
            <person name="Spang A."/>
            <person name="Saw J.H."/>
            <person name="Jorgensen S.L."/>
            <person name="Zaremba-Niedzwiedzka K."/>
            <person name="Martijn J."/>
            <person name="Lind A.E."/>
            <person name="van Eijk R."/>
            <person name="Schleper C."/>
            <person name="Guy L."/>
            <person name="Ettema T.J."/>
        </authorList>
    </citation>
    <scope>NUCLEOTIDE SEQUENCE</scope>
</reference>
<dbReference type="AlphaFoldDB" id="A0A0F9APU7"/>
<sequence length="43" mass="4943">QYVILFHQKEAVMEAGVVEFWIKYCMTSLNPPFFADSDVDTGD</sequence>
<comment type="caution">
    <text evidence="1">The sequence shown here is derived from an EMBL/GenBank/DDBJ whole genome shotgun (WGS) entry which is preliminary data.</text>
</comment>
<proteinExistence type="predicted"/>
<evidence type="ECO:0000313" key="1">
    <source>
        <dbReference type="EMBL" id="KKL11619.1"/>
    </source>
</evidence>
<accession>A0A0F9APU7</accession>
<feature type="non-terminal residue" evidence="1">
    <location>
        <position position="1"/>
    </location>
</feature>